<dbReference type="Gene3D" id="2.70.50.70">
    <property type="match status" value="1"/>
</dbReference>
<dbReference type="PANTHER" id="PTHR33353:SF34">
    <property type="entry name" value="ENDO-BETA-1,4-GLUCANASE D"/>
    <property type="match status" value="1"/>
</dbReference>
<keyword evidence="4 13" id="KW-0732">Signal</keyword>
<sequence length="342" mass="36061">MSFRSAIALTGAFATAVMAHGRIEGISIDGTFVPAFKGSYFYENKNTGSFPDNVGWYAENTDNGFVAPNEYNTAAIICHKNARPGAIAAKASAGSTVSFHWNKDWPDSHMGPILNYVAEYTGSPADIDPTALKWVKVDEAGYDAATKTFASPAFMANNATYDMTIPSNLKAGKYVFRHEIIALHGAGQENGAQNYPQCFNIDVTGSGTELPEGTPGTKLYTSTEPGILFNPYQNIQSYEMPGPALFAAGGSGSSPAPAPISSAAPTPTAPTPTAPTVEVTPSATAAPTSSAIPAPTNVPGGSATLPEQFTIEQFINWLQTVTGSSNARRHARQMLRRRGGQL</sequence>
<evidence type="ECO:0000256" key="9">
    <source>
        <dbReference type="ARBA" id="ARBA00044502"/>
    </source>
</evidence>
<keyword evidence="7" id="KW-0119">Carbohydrate metabolism</keyword>
<evidence type="ECO:0000256" key="3">
    <source>
        <dbReference type="ARBA" id="ARBA00022525"/>
    </source>
</evidence>
<name>A0ABY0HHB1_9PEZI</name>
<evidence type="ECO:0000256" key="13">
    <source>
        <dbReference type="SAM" id="SignalP"/>
    </source>
</evidence>
<evidence type="ECO:0000256" key="12">
    <source>
        <dbReference type="SAM" id="MobiDB-lite"/>
    </source>
</evidence>
<comment type="subcellular location">
    <subcellularLocation>
        <location evidence="2">Secreted</location>
    </subcellularLocation>
</comment>
<comment type="caution">
    <text evidence="15">The sequence shown here is derived from an EMBL/GenBank/DDBJ whole genome shotgun (WGS) entry which is preliminary data.</text>
</comment>
<feature type="compositionally biased region" description="Low complexity" evidence="12">
    <location>
        <begin position="249"/>
        <end position="266"/>
    </location>
</feature>
<feature type="domain" description="Auxiliary Activity family 9 catalytic" evidence="14">
    <location>
        <begin position="20"/>
        <end position="237"/>
    </location>
</feature>
<dbReference type="InterPro" id="IPR005103">
    <property type="entry name" value="AA9_LPMO"/>
</dbReference>
<dbReference type="PANTHER" id="PTHR33353">
    <property type="entry name" value="PUTATIVE (AFU_ORTHOLOGUE AFUA_1G12560)-RELATED"/>
    <property type="match status" value="1"/>
</dbReference>
<comment type="similarity">
    <text evidence="9">Belongs to the polysaccharide monooxygenase AA9 family.</text>
</comment>
<reference evidence="15 16" key="1">
    <citation type="submission" date="2018-06" db="EMBL/GenBank/DDBJ databases">
        <title>Complete Genomes of Monosporascus.</title>
        <authorList>
            <person name="Robinson A.J."/>
            <person name="Natvig D.O."/>
        </authorList>
    </citation>
    <scope>NUCLEOTIDE SEQUENCE [LARGE SCALE GENOMIC DNA]</scope>
    <source>
        <strain evidence="15 16">CBS 609.92</strain>
    </source>
</reference>
<gene>
    <name evidence="15" type="ORF">DL762_001109</name>
</gene>
<keyword evidence="5" id="KW-0136">Cellulose degradation</keyword>
<feature type="region of interest" description="Disordered" evidence="12">
    <location>
        <begin position="323"/>
        <end position="342"/>
    </location>
</feature>
<evidence type="ECO:0000313" key="16">
    <source>
        <dbReference type="Proteomes" id="UP000294003"/>
    </source>
</evidence>
<evidence type="ECO:0000256" key="4">
    <source>
        <dbReference type="ARBA" id="ARBA00022729"/>
    </source>
</evidence>
<feature type="signal peptide" evidence="13">
    <location>
        <begin position="1"/>
        <end position="19"/>
    </location>
</feature>
<proteinExistence type="inferred from homology"/>
<keyword evidence="3" id="KW-0964">Secreted</keyword>
<keyword evidence="8" id="KW-0624">Polysaccharide degradation</keyword>
<protein>
    <recommendedName>
        <fullName evidence="11">lytic cellulose monooxygenase (C4-dehydrogenating)</fullName>
        <ecNumber evidence="11">1.14.99.56</ecNumber>
    </recommendedName>
</protein>
<evidence type="ECO:0000256" key="8">
    <source>
        <dbReference type="ARBA" id="ARBA00023326"/>
    </source>
</evidence>
<dbReference type="CDD" id="cd21175">
    <property type="entry name" value="LPMO_AA9"/>
    <property type="match status" value="1"/>
</dbReference>
<comment type="cofactor">
    <cofactor evidence="1">
        <name>Cu(2+)</name>
        <dbReference type="ChEBI" id="CHEBI:29036"/>
    </cofactor>
</comment>
<evidence type="ECO:0000313" key="15">
    <source>
        <dbReference type="EMBL" id="RYO93410.1"/>
    </source>
</evidence>
<evidence type="ECO:0000256" key="1">
    <source>
        <dbReference type="ARBA" id="ARBA00001973"/>
    </source>
</evidence>
<feature type="compositionally biased region" description="Basic residues" evidence="12">
    <location>
        <begin position="327"/>
        <end position="342"/>
    </location>
</feature>
<evidence type="ECO:0000256" key="10">
    <source>
        <dbReference type="ARBA" id="ARBA00045077"/>
    </source>
</evidence>
<dbReference type="Proteomes" id="UP000294003">
    <property type="component" value="Unassembled WGS sequence"/>
</dbReference>
<dbReference type="EMBL" id="QJNS01000018">
    <property type="protein sequence ID" value="RYO93410.1"/>
    <property type="molecule type" value="Genomic_DNA"/>
</dbReference>
<accession>A0ABY0HHB1</accession>
<comment type="catalytic activity">
    <reaction evidence="10">
        <text>[(1-&gt;4)-beta-D-glucosyl]n+m + reduced acceptor + O2 = 4-dehydro-beta-D-glucosyl-[(1-&gt;4)-beta-D-glucosyl]n-1 + [(1-&gt;4)-beta-D-glucosyl]m + acceptor + H2O.</text>
        <dbReference type="EC" id="1.14.99.56"/>
    </reaction>
</comment>
<dbReference type="InterPro" id="IPR049892">
    <property type="entry name" value="AA9"/>
</dbReference>
<keyword evidence="6" id="KW-1015">Disulfide bond</keyword>
<evidence type="ECO:0000256" key="11">
    <source>
        <dbReference type="ARBA" id="ARBA00047174"/>
    </source>
</evidence>
<feature type="region of interest" description="Disordered" evidence="12">
    <location>
        <begin position="249"/>
        <end position="301"/>
    </location>
</feature>
<dbReference type="Pfam" id="PF03443">
    <property type="entry name" value="AA9"/>
    <property type="match status" value="1"/>
</dbReference>
<evidence type="ECO:0000256" key="5">
    <source>
        <dbReference type="ARBA" id="ARBA00023001"/>
    </source>
</evidence>
<dbReference type="EC" id="1.14.99.56" evidence="11"/>
<organism evidence="15 16">
    <name type="scientific">Monosporascus cannonballus</name>
    <dbReference type="NCBI Taxonomy" id="155416"/>
    <lineage>
        <taxon>Eukaryota</taxon>
        <taxon>Fungi</taxon>
        <taxon>Dikarya</taxon>
        <taxon>Ascomycota</taxon>
        <taxon>Pezizomycotina</taxon>
        <taxon>Sordariomycetes</taxon>
        <taxon>Xylariomycetidae</taxon>
        <taxon>Xylariales</taxon>
        <taxon>Xylariales incertae sedis</taxon>
        <taxon>Monosporascus</taxon>
    </lineage>
</organism>
<evidence type="ECO:0000256" key="6">
    <source>
        <dbReference type="ARBA" id="ARBA00023157"/>
    </source>
</evidence>
<evidence type="ECO:0000256" key="7">
    <source>
        <dbReference type="ARBA" id="ARBA00023277"/>
    </source>
</evidence>
<keyword evidence="16" id="KW-1185">Reference proteome</keyword>
<evidence type="ECO:0000256" key="2">
    <source>
        <dbReference type="ARBA" id="ARBA00004613"/>
    </source>
</evidence>
<feature type="chain" id="PRO_5045227272" description="lytic cellulose monooxygenase (C4-dehydrogenating)" evidence="13">
    <location>
        <begin position="20"/>
        <end position="342"/>
    </location>
</feature>
<evidence type="ECO:0000259" key="14">
    <source>
        <dbReference type="Pfam" id="PF03443"/>
    </source>
</evidence>
<feature type="compositionally biased region" description="Low complexity" evidence="12">
    <location>
        <begin position="274"/>
        <end position="295"/>
    </location>
</feature>